<sequence length="314" mass="36682">MGESILDKKSYHIFGIAFKELREARGLSLKAAARDIVTPQFLSQFEKGQKSITLDKFSRLLISIGADWVDFLDFYQGERLDSYFSIWTELADSGVHFEQFVPAAVEKLKDYYLDNPEYKKQVLFAMANLASYRQGIADKTYQTQLIHHLKRVNHFNLLEVDLFNMLMQELPFTLVEKIEAYHLKTYRESTDYNSLTNAHNGLLFIIGYYSEKGYYHRADQLIAEIKKGRSFNTFRMSYDMAMLEREEAAHLLRQNKKEGLVKARRVIEFFKLMKAFDPTNEYYIEALPQFIAAINKLNQTGELLFPIDESFLDS</sequence>
<dbReference type="Gene3D" id="1.10.260.40">
    <property type="entry name" value="lambda repressor-like DNA-binding domains"/>
    <property type="match status" value="1"/>
</dbReference>
<organism evidence="2 3">
    <name type="scientific">Streptococcus cuniculipharyngis</name>
    <dbReference type="NCBI Taxonomy" id="1562651"/>
    <lineage>
        <taxon>Bacteria</taxon>
        <taxon>Bacillati</taxon>
        <taxon>Bacillota</taxon>
        <taxon>Bacilli</taxon>
        <taxon>Lactobacillales</taxon>
        <taxon>Streptococcaceae</taxon>
        <taxon>Streptococcus</taxon>
    </lineage>
</organism>
<dbReference type="Pfam" id="PF01381">
    <property type="entry name" value="HTH_3"/>
    <property type="match status" value="1"/>
</dbReference>
<reference evidence="2 3" key="1">
    <citation type="submission" date="2019-08" db="EMBL/GenBank/DDBJ databases">
        <authorList>
            <person name="Lei W."/>
        </authorList>
    </citation>
    <scope>NUCLEOTIDE SEQUENCE [LARGE SCALE GENOMIC DNA]</scope>
    <source>
        <strain evidence="2 3">CCUG 66496</strain>
    </source>
</reference>
<dbReference type="InterPro" id="IPR010982">
    <property type="entry name" value="Lambda_DNA-bd_dom_sf"/>
</dbReference>
<dbReference type="InterPro" id="IPR053163">
    <property type="entry name" value="HTH-type_regulator_Rgg"/>
</dbReference>
<dbReference type="CDD" id="cd00093">
    <property type="entry name" value="HTH_XRE"/>
    <property type="match status" value="1"/>
</dbReference>
<feature type="domain" description="HTH cro/C1-type" evidence="1">
    <location>
        <begin position="18"/>
        <end position="71"/>
    </location>
</feature>
<dbReference type="OrthoDB" id="2986818at2"/>
<dbReference type="GO" id="GO:0003677">
    <property type="term" value="F:DNA binding"/>
    <property type="evidence" value="ECO:0007669"/>
    <property type="project" value="InterPro"/>
</dbReference>
<comment type="caution">
    <text evidence="2">The sequence shown here is derived from an EMBL/GenBank/DDBJ whole genome shotgun (WGS) entry which is preliminary data.</text>
</comment>
<accession>A0A5C5SED7</accession>
<dbReference type="EMBL" id="VOHL01000002">
    <property type="protein sequence ID" value="TWS98205.1"/>
    <property type="molecule type" value="Genomic_DNA"/>
</dbReference>
<dbReference type="InterPro" id="IPR001387">
    <property type="entry name" value="Cro/C1-type_HTH"/>
</dbReference>
<evidence type="ECO:0000313" key="3">
    <source>
        <dbReference type="Proteomes" id="UP000317430"/>
    </source>
</evidence>
<evidence type="ECO:0000313" key="2">
    <source>
        <dbReference type="EMBL" id="TWS98205.1"/>
    </source>
</evidence>
<dbReference type="Proteomes" id="UP000317430">
    <property type="component" value="Unassembled WGS sequence"/>
</dbReference>
<dbReference type="PROSITE" id="PS50943">
    <property type="entry name" value="HTH_CROC1"/>
    <property type="match status" value="1"/>
</dbReference>
<proteinExistence type="predicted"/>
<dbReference type="AlphaFoldDB" id="A0A5C5SED7"/>
<dbReference type="PANTHER" id="PTHR37038">
    <property type="entry name" value="TRANSCRIPTIONAL REGULATOR-RELATED"/>
    <property type="match status" value="1"/>
</dbReference>
<gene>
    <name evidence="2" type="ORF">FRX57_04545</name>
</gene>
<name>A0A5C5SED7_9STRE</name>
<evidence type="ECO:0000259" key="1">
    <source>
        <dbReference type="PROSITE" id="PS50943"/>
    </source>
</evidence>
<keyword evidence="3" id="KW-1185">Reference proteome</keyword>
<dbReference type="SMART" id="SM00530">
    <property type="entry name" value="HTH_XRE"/>
    <property type="match status" value="1"/>
</dbReference>
<protein>
    <submittedName>
        <fullName evidence="2">Helix-turn-helix transcriptional regulator</fullName>
    </submittedName>
</protein>
<dbReference type="SUPFAM" id="SSF47413">
    <property type="entry name" value="lambda repressor-like DNA-binding domains"/>
    <property type="match status" value="1"/>
</dbReference>